<feature type="compositionally biased region" description="Low complexity" evidence="1">
    <location>
        <begin position="297"/>
        <end position="317"/>
    </location>
</feature>
<evidence type="ECO:0000313" key="3">
    <source>
        <dbReference type="Proteomes" id="UP001550739"/>
    </source>
</evidence>
<organism evidence="2 3">
    <name type="scientific">Streptomyces sp. 900129855</name>
    <dbReference type="NCBI Taxonomy" id="3155129"/>
    <lineage>
        <taxon>Bacteria</taxon>
        <taxon>Bacillati</taxon>
        <taxon>Actinomycetota</taxon>
        <taxon>Actinomycetes</taxon>
        <taxon>Kitasatosporales</taxon>
        <taxon>Streptomycetaceae</taxon>
        <taxon>Streptomyces</taxon>
    </lineage>
</organism>
<dbReference type="InterPro" id="IPR010982">
    <property type="entry name" value="Lambda_DNA-bd_dom_sf"/>
</dbReference>
<accession>A0ABV2ZFT0</accession>
<keyword evidence="3" id="KW-1185">Reference proteome</keyword>
<dbReference type="Gene3D" id="1.10.260.40">
    <property type="entry name" value="lambda repressor-like DNA-binding domains"/>
    <property type="match status" value="1"/>
</dbReference>
<sequence>MGTYRHSDSPSVRRFAAELRRLRITAGEPQVKTIASRAQCSQATVSEVLNGHRLPSETVTRRLVTALGGDWPHWGRLWREAKTELDDLKRDAVDASREPRVLGTAPGLSEAFQTTSPVEMACYPDPPSFYSAAADSIRAAQTEIRLTYVRLHPPAQWGSAEPASYYDTVLQWARDNSAECASVRRIIGVPERKGVPRAAYFEWLRQHQEDVKDLYTYEARVMPWSASCGWYNIGLIDKSVSYLSFSGAGRQQLTGFRIENAKFLAYFADSFDQAWSALEPLEAYVVRHSSAGPRPVGTPAAEGPGPHPGPSAATSPA</sequence>
<evidence type="ECO:0000313" key="2">
    <source>
        <dbReference type="EMBL" id="MEU3781406.1"/>
    </source>
</evidence>
<gene>
    <name evidence="2" type="ORF">AB0E89_12605</name>
</gene>
<proteinExistence type="predicted"/>
<reference evidence="2 3" key="1">
    <citation type="submission" date="2024-06" db="EMBL/GenBank/DDBJ databases">
        <title>The Natural Products Discovery Center: Release of the First 8490 Sequenced Strains for Exploring Actinobacteria Biosynthetic Diversity.</title>
        <authorList>
            <person name="Kalkreuter E."/>
            <person name="Kautsar S.A."/>
            <person name="Yang D."/>
            <person name="Bader C.D."/>
            <person name="Teijaro C.N."/>
            <person name="Fluegel L."/>
            <person name="Davis C.M."/>
            <person name="Simpson J.R."/>
            <person name="Lauterbach L."/>
            <person name="Steele A.D."/>
            <person name="Gui C."/>
            <person name="Meng S."/>
            <person name="Li G."/>
            <person name="Viehrig K."/>
            <person name="Ye F."/>
            <person name="Su P."/>
            <person name="Kiefer A.F."/>
            <person name="Nichols A."/>
            <person name="Cepeda A.J."/>
            <person name="Yan W."/>
            <person name="Fan B."/>
            <person name="Jiang Y."/>
            <person name="Adhikari A."/>
            <person name="Zheng C.-J."/>
            <person name="Schuster L."/>
            <person name="Cowan T.M."/>
            <person name="Smanski M.J."/>
            <person name="Chevrette M.G."/>
            <person name="De Carvalho L.P.S."/>
            <person name="Shen B."/>
        </authorList>
    </citation>
    <scope>NUCLEOTIDE SEQUENCE [LARGE SCALE GENOMIC DNA]</scope>
    <source>
        <strain evidence="2 3">NPDC033843</strain>
    </source>
</reference>
<dbReference type="Proteomes" id="UP001550739">
    <property type="component" value="Unassembled WGS sequence"/>
</dbReference>
<dbReference type="EMBL" id="JBEZVE010000006">
    <property type="protein sequence ID" value="MEU3781406.1"/>
    <property type="molecule type" value="Genomic_DNA"/>
</dbReference>
<evidence type="ECO:0000256" key="1">
    <source>
        <dbReference type="SAM" id="MobiDB-lite"/>
    </source>
</evidence>
<dbReference type="CDD" id="cd00093">
    <property type="entry name" value="HTH_XRE"/>
    <property type="match status" value="1"/>
</dbReference>
<dbReference type="RefSeq" id="WP_334578907.1">
    <property type="nucleotide sequence ID" value="NZ_JBEZVE010000006.1"/>
</dbReference>
<dbReference type="Pfam" id="PF13560">
    <property type="entry name" value="HTH_31"/>
    <property type="match status" value="1"/>
</dbReference>
<feature type="region of interest" description="Disordered" evidence="1">
    <location>
        <begin position="292"/>
        <end position="317"/>
    </location>
</feature>
<comment type="caution">
    <text evidence="2">The sequence shown here is derived from an EMBL/GenBank/DDBJ whole genome shotgun (WGS) entry which is preliminary data.</text>
</comment>
<name>A0ABV2ZFT0_9ACTN</name>
<dbReference type="InterPro" id="IPR001387">
    <property type="entry name" value="Cro/C1-type_HTH"/>
</dbReference>
<protein>
    <submittedName>
        <fullName evidence="2">Helix-turn-helix transcriptional regulator</fullName>
    </submittedName>
</protein>
<dbReference type="SUPFAM" id="SSF47413">
    <property type="entry name" value="lambda repressor-like DNA-binding domains"/>
    <property type="match status" value="1"/>
</dbReference>